<reference evidence="16 17" key="1">
    <citation type="journal article" date="2024" name="Pathogens">
        <title>Staphylococcus hsinchuensis sp. nov., Isolated from Soymilk.</title>
        <authorList>
            <person name="Wang Y.T."/>
            <person name="Lin Y.C."/>
            <person name="Hsieh Y.H."/>
            <person name="Lin Y.T."/>
            <person name="Hamada M."/>
            <person name="Chen C.C."/>
            <person name="Liou J.S."/>
            <person name="Lee A.Y."/>
            <person name="Zhang W.L."/>
            <person name="Chen Y.T."/>
            <person name="Huang C.H."/>
        </authorList>
    </citation>
    <scope>NUCLEOTIDE SEQUENCE [LARGE SCALE GENOMIC DNA]</scope>
    <source>
        <strain evidence="16 17">H164</strain>
    </source>
</reference>
<dbReference type="PIRSF" id="PIRSF000497">
    <property type="entry name" value="MAT"/>
    <property type="match status" value="1"/>
</dbReference>
<evidence type="ECO:0000256" key="9">
    <source>
        <dbReference type="ARBA" id="ARBA00022958"/>
    </source>
</evidence>
<evidence type="ECO:0000256" key="11">
    <source>
        <dbReference type="RuleBase" id="RU000542"/>
    </source>
</evidence>
<accession>A0ABZ3EFK0</accession>
<keyword evidence="17" id="KW-1185">Reference proteome</keyword>
<name>A0ABZ3EFK0_9STAP</name>
<dbReference type="PANTHER" id="PTHR11964">
    <property type="entry name" value="S-ADENOSYLMETHIONINE SYNTHETASE"/>
    <property type="match status" value="1"/>
</dbReference>
<evidence type="ECO:0000313" key="16">
    <source>
        <dbReference type="EMBL" id="XAF71589.1"/>
    </source>
</evidence>
<keyword evidence="6 10" id="KW-0547">Nucleotide-binding</keyword>
<dbReference type="SUPFAM" id="SSF55973">
    <property type="entry name" value="S-adenosylmethionine synthetase"/>
    <property type="match status" value="3"/>
</dbReference>
<proteinExistence type="inferred from homology"/>
<feature type="domain" description="S-adenosylmethionine synthetase C-terminal" evidence="15">
    <location>
        <begin position="246"/>
        <end position="385"/>
    </location>
</feature>
<dbReference type="Pfam" id="PF02772">
    <property type="entry name" value="S-AdoMet_synt_M"/>
    <property type="match status" value="1"/>
</dbReference>
<feature type="domain" description="S-adenosylmethionine synthetase central" evidence="14">
    <location>
        <begin position="127"/>
        <end position="244"/>
    </location>
</feature>
<evidence type="ECO:0000256" key="4">
    <source>
        <dbReference type="ARBA" id="ARBA00022679"/>
    </source>
</evidence>
<feature type="binding site" evidence="10">
    <location>
        <position position="252"/>
    </location>
    <ligand>
        <name>ATP</name>
        <dbReference type="ChEBI" id="CHEBI:30616"/>
        <note>ligand shared between two neighboring subunits</note>
    </ligand>
</feature>
<keyword evidence="8 10" id="KW-0460">Magnesium</keyword>
<feature type="region of interest" description="Flexible loop" evidence="10">
    <location>
        <begin position="101"/>
        <end position="111"/>
    </location>
</feature>
<dbReference type="GO" id="GO:0004478">
    <property type="term" value="F:methionine adenosyltransferase activity"/>
    <property type="evidence" value="ECO:0007669"/>
    <property type="project" value="UniProtKB-EC"/>
</dbReference>
<feature type="binding site" description="in other chain" evidence="10">
    <location>
        <position position="283"/>
    </location>
    <ligand>
        <name>L-methionine</name>
        <dbReference type="ChEBI" id="CHEBI:57844"/>
        <note>ligand shared between two neighboring subunits</note>
    </ligand>
</feature>
<evidence type="ECO:0000256" key="1">
    <source>
        <dbReference type="ARBA" id="ARBA00005224"/>
    </source>
</evidence>
<dbReference type="InterPro" id="IPR022631">
    <property type="entry name" value="ADOMET_SYNTHASE_CS"/>
</dbReference>
<evidence type="ECO:0000256" key="2">
    <source>
        <dbReference type="ARBA" id="ARBA00009685"/>
    </source>
</evidence>
<organism evidence="16 17">
    <name type="scientific">Staphylococcus hsinchuensis</name>
    <dbReference type="NCBI Taxonomy" id="3051183"/>
    <lineage>
        <taxon>Bacteria</taxon>
        <taxon>Bacillati</taxon>
        <taxon>Bacillota</taxon>
        <taxon>Bacilli</taxon>
        <taxon>Bacillales</taxon>
        <taxon>Staphylococcaceae</taxon>
        <taxon>Staphylococcus</taxon>
    </lineage>
</organism>
<feature type="binding site" description="in other chain" evidence="10">
    <location>
        <position position="58"/>
    </location>
    <ligand>
        <name>L-methionine</name>
        <dbReference type="ChEBI" id="CHEBI:57844"/>
        <note>ligand shared between two neighboring subunits</note>
    </ligand>
</feature>
<dbReference type="HAMAP" id="MF_00086">
    <property type="entry name" value="S_AdoMet_synth1"/>
    <property type="match status" value="1"/>
</dbReference>
<dbReference type="InterPro" id="IPR022629">
    <property type="entry name" value="S-AdoMet_synt_central"/>
</dbReference>
<protein>
    <recommendedName>
        <fullName evidence="10">S-adenosylmethionine synthase</fullName>
        <shortName evidence="10">AdoMet synthase</shortName>
        <ecNumber evidence="10">2.5.1.6</ecNumber>
    </recommendedName>
    <alternativeName>
        <fullName evidence="10">MAT</fullName>
    </alternativeName>
    <alternativeName>
        <fullName evidence="10">Methionine adenosyltransferase</fullName>
    </alternativeName>
</protein>
<comment type="pathway">
    <text evidence="1 10">Amino-acid biosynthesis; S-adenosyl-L-methionine biosynthesis; S-adenosyl-L-methionine from L-methionine: step 1/1.</text>
</comment>
<dbReference type="EC" id="2.5.1.6" evidence="10"/>
<dbReference type="RefSeq" id="WP_251520958.1">
    <property type="nucleotide sequence ID" value="NZ_CP128355.1"/>
</dbReference>
<dbReference type="PROSITE" id="PS00376">
    <property type="entry name" value="ADOMET_SYNTHASE_1"/>
    <property type="match status" value="1"/>
</dbReference>
<comment type="caution">
    <text evidence="10">Lacks conserved residue(s) required for the propagation of feature annotation.</text>
</comment>
<comment type="subcellular location">
    <subcellularLocation>
        <location evidence="10 11">Cytoplasm</location>
    </subcellularLocation>
</comment>
<dbReference type="EMBL" id="CP128355">
    <property type="protein sequence ID" value="XAF71589.1"/>
    <property type="molecule type" value="Genomic_DNA"/>
</dbReference>
<dbReference type="InterPro" id="IPR002133">
    <property type="entry name" value="S-AdoMet_synthetase"/>
</dbReference>
<sequence>MMYNKRLFTSESVTEGHPDKIADQVSDAILDEILKDDPNARVACETTVTTGMALISGEISTSTYVDIPKVVRETIKDIGYTRAKYGYDSQTMAVLTAIDEQSADIAQGVDKALEYRDETTEADIAATGAGDQGLMFGYATNETDTYMPLPIFLSHQLAKRLSDVRKDEIINYLRPDGKVQVTVEYDEHDEPSRIDTIVVSTQHAEDVELEQIQEDIKSHVIYPTVPENLLDDETKFFINPTGRFVIGGPQGDAGLTGRKIIVDTYGGYARHGGGCFSGKDPTKVDRSAAYAARYVAKNIVAAELADKCEVQLAYAIGVAEPVSISIDTFGTSHVSEEQLVEAVRSHFDLRPAGIIKMLDLKHPIYKQTAAYGHFGRTDVLLPWEKLDKVNLLKDAVKA</sequence>
<dbReference type="Pfam" id="PF02773">
    <property type="entry name" value="S-AdoMet_synt_C"/>
    <property type="match status" value="1"/>
</dbReference>
<evidence type="ECO:0000256" key="8">
    <source>
        <dbReference type="ARBA" id="ARBA00022842"/>
    </source>
</evidence>
<keyword evidence="3 10" id="KW-0554">One-carbon metabolism</keyword>
<evidence type="ECO:0000259" key="14">
    <source>
        <dbReference type="Pfam" id="PF02772"/>
    </source>
</evidence>
<gene>
    <name evidence="10 16" type="primary">metK</name>
    <name evidence="16" type="ORF">QQM35_10035</name>
</gene>
<comment type="function">
    <text evidence="10">Catalyzes the formation of S-adenosylmethionine (AdoMet) from methionine and ATP. The overall synthetic reaction is composed of two sequential steps, AdoMet formation and the subsequent tripolyphosphate hydrolysis which occurs prior to release of AdoMet from the enzyme.</text>
</comment>
<comment type="cofactor">
    <cofactor evidence="10">
        <name>Mg(2+)</name>
        <dbReference type="ChEBI" id="CHEBI:18420"/>
    </cofactor>
    <text evidence="10">Binds 2 divalent ions per subunit.</text>
</comment>
<comment type="similarity">
    <text evidence="2 10 12">Belongs to the AdoMet synthase family.</text>
</comment>
<dbReference type="InterPro" id="IPR022636">
    <property type="entry name" value="S-AdoMet_synthetase_sfam"/>
</dbReference>
<feature type="binding site" description="in other chain" evidence="10">
    <location>
        <begin position="258"/>
        <end position="259"/>
    </location>
    <ligand>
        <name>ATP</name>
        <dbReference type="ChEBI" id="CHEBI:30616"/>
        <note>ligand shared between two neighboring subunits</note>
    </ligand>
</feature>
<dbReference type="InterPro" id="IPR022630">
    <property type="entry name" value="S-AdoMet_synt_C"/>
</dbReference>
<keyword evidence="9 10" id="KW-0630">Potassium</keyword>
<evidence type="ECO:0000259" key="15">
    <source>
        <dbReference type="Pfam" id="PF02773"/>
    </source>
</evidence>
<comment type="cofactor">
    <cofactor evidence="10">
        <name>K(+)</name>
        <dbReference type="ChEBI" id="CHEBI:29103"/>
    </cofactor>
    <text evidence="10">Binds 1 potassium ion per subunit.</text>
</comment>
<feature type="domain" description="S-adenosylmethionine synthetase N-terminal" evidence="13">
    <location>
        <begin position="6"/>
        <end position="103"/>
    </location>
</feature>
<feature type="binding site" description="in other chain" evidence="10">
    <location>
        <begin position="176"/>
        <end position="178"/>
    </location>
    <ligand>
        <name>ATP</name>
        <dbReference type="ChEBI" id="CHEBI:30616"/>
        <note>ligand shared between two neighboring subunits</note>
    </ligand>
</feature>
<feature type="binding site" description="in other chain" evidence="10">
    <location>
        <position position="101"/>
    </location>
    <ligand>
        <name>L-methionine</name>
        <dbReference type="ChEBI" id="CHEBI:57844"/>
        <note>ligand shared between two neighboring subunits</note>
    </ligand>
</feature>
<comment type="subunit">
    <text evidence="10">Homotetramer; dimer of dimers.</text>
</comment>
<evidence type="ECO:0000313" key="17">
    <source>
        <dbReference type="Proteomes" id="UP001436297"/>
    </source>
</evidence>
<feature type="binding site" evidence="10">
    <location>
        <position position="252"/>
    </location>
    <ligand>
        <name>L-methionine</name>
        <dbReference type="ChEBI" id="CHEBI:57844"/>
        <note>ligand shared between two neighboring subunits</note>
    </ligand>
</feature>
<dbReference type="PROSITE" id="PS00377">
    <property type="entry name" value="ADOMET_SYNTHASE_2"/>
    <property type="match status" value="1"/>
</dbReference>
<evidence type="ECO:0000256" key="5">
    <source>
        <dbReference type="ARBA" id="ARBA00022723"/>
    </source>
</evidence>
<dbReference type="Gene3D" id="3.30.300.10">
    <property type="match status" value="3"/>
</dbReference>
<feature type="binding site" evidence="10">
    <location>
        <position position="279"/>
    </location>
    <ligand>
        <name>ATP</name>
        <dbReference type="ChEBI" id="CHEBI:30616"/>
        <note>ligand shared between two neighboring subunits</note>
    </ligand>
</feature>
<keyword evidence="4 10" id="KW-0808">Transferase</keyword>
<evidence type="ECO:0000256" key="6">
    <source>
        <dbReference type="ARBA" id="ARBA00022741"/>
    </source>
</evidence>
<keyword evidence="7 10" id="KW-0067">ATP-binding</keyword>
<dbReference type="InterPro" id="IPR022628">
    <property type="entry name" value="S-AdoMet_synt_N"/>
</dbReference>
<feature type="binding site" description="in other chain" evidence="10">
    <location>
        <position position="17"/>
    </location>
    <ligand>
        <name>ATP</name>
        <dbReference type="ChEBI" id="CHEBI:30616"/>
        <note>ligand shared between two neighboring subunits</note>
    </ligand>
</feature>
<evidence type="ECO:0000256" key="3">
    <source>
        <dbReference type="ARBA" id="ARBA00022563"/>
    </source>
</evidence>
<evidence type="ECO:0000259" key="13">
    <source>
        <dbReference type="Pfam" id="PF00438"/>
    </source>
</evidence>
<keyword evidence="10" id="KW-0963">Cytoplasm</keyword>
<dbReference type="NCBIfam" id="TIGR01034">
    <property type="entry name" value="metK"/>
    <property type="match status" value="1"/>
</dbReference>
<feature type="binding site" evidence="10">
    <location>
        <position position="45"/>
    </location>
    <ligand>
        <name>K(+)</name>
        <dbReference type="ChEBI" id="CHEBI:29103"/>
    </ligand>
</feature>
<dbReference type="Pfam" id="PF00438">
    <property type="entry name" value="S-AdoMet_synt_N"/>
    <property type="match status" value="1"/>
</dbReference>
<feature type="binding site" description="in other chain" evidence="10">
    <location>
        <begin position="243"/>
        <end position="244"/>
    </location>
    <ligand>
        <name>ATP</name>
        <dbReference type="ChEBI" id="CHEBI:30616"/>
        <note>ligand shared between two neighboring subunits</note>
    </ligand>
</feature>
<evidence type="ECO:0000256" key="10">
    <source>
        <dbReference type="HAMAP-Rule" id="MF_00086"/>
    </source>
</evidence>
<feature type="binding site" evidence="10">
    <location>
        <position position="19"/>
    </location>
    <ligand>
        <name>Mg(2+)</name>
        <dbReference type="ChEBI" id="CHEBI:18420"/>
    </ligand>
</feature>
<evidence type="ECO:0000256" key="12">
    <source>
        <dbReference type="RuleBase" id="RU004462"/>
    </source>
</evidence>
<dbReference type="CDD" id="cd18079">
    <property type="entry name" value="S-AdoMet_synt"/>
    <property type="match status" value="1"/>
</dbReference>
<keyword evidence="5 10" id="KW-0479">Metal-binding</keyword>
<evidence type="ECO:0000256" key="7">
    <source>
        <dbReference type="ARBA" id="ARBA00022840"/>
    </source>
</evidence>
<dbReference type="Proteomes" id="UP001436297">
    <property type="component" value="Chromosome"/>
</dbReference>
<comment type="catalytic activity">
    <reaction evidence="10">
        <text>L-methionine + ATP + H2O = S-adenosyl-L-methionine + phosphate + diphosphate</text>
        <dbReference type="Rhea" id="RHEA:21080"/>
        <dbReference type="ChEBI" id="CHEBI:15377"/>
        <dbReference type="ChEBI" id="CHEBI:30616"/>
        <dbReference type="ChEBI" id="CHEBI:33019"/>
        <dbReference type="ChEBI" id="CHEBI:43474"/>
        <dbReference type="ChEBI" id="CHEBI:57844"/>
        <dbReference type="ChEBI" id="CHEBI:59789"/>
        <dbReference type="EC" id="2.5.1.6"/>
    </reaction>
</comment>